<reference evidence="2" key="1">
    <citation type="submission" date="2021-12" db="EMBL/GenBank/DDBJ databases">
        <title>Prjna785345.</title>
        <authorList>
            <person name="Rujirawat T."/>
            <person name="Krajaejun T."/>
        </authorList>
    </citation>
    <scope>NUCLEOTIDE SEQUENCE</scope>
    <source>
        <strain evidence="2">Pi057C3</strain>
    </source>
</reference>
<proteinExistence type="predicted"/>
<name>A0AAD5QAB3_PYTIN</name>
<comment type="caution">
    <text evidence="2">The sequence shown here is derived from an EMBL/GenBank/DDBJ whole genome shotgun (WGS) entry which is preliminary data.</text>
</comment>
<dbReference type="InterPro" id="IPR009563">
    <property type="entry name" value="SSSCA1"/>
</dbReference>
<dbReference type="InterPro" id="IPR051888">
    <property type="entry name" value="UPF0148_domain"/>
</dbReference>
<dbReference type="PANTHER" id="PTHR16537:SF1">
    <property type="entry name" value="PROTEIN ZNRD2"/>
    <property type="match status" value="1"/>
</dbReference>
<sequence>MRFNFPDAALIVGSDDSKYQRRDQASARLGEKLLQGWTMLATHCPSDNCFTPLMRNKQGQMFCVGCDRFVITEEEAQRQQQERESEREREEKEQQERARAAQISLAELQAQRERSWQQPPQQVTAPSIRPQSHHEPAAAPAGPAPAKRKAEASAAIDDDVLQATRRQTLVALYKKLEELTQSLSPSDHSERIATTTKAMQDLVGVIQALAARD</sequence>
<feature type="compositionally biased region" description="Basic and acidic residues" evidence="1">
    <location>
        <begin position="77"/>
        <end position="99"/>
    </location>
</feature>
<dbReference type="PANTHER" id="PTHR16537">
    <property type="entry name" value="SJOEGREN SYNDROME/SCLERODERMA AUTOANTIGEN 1"/>
    <property type="match status" value="1"/>
</dbReference>
<dbReference type="Pfam" id="PF06677">
    <property type="entry name" value="Auto_anti-p27"/>
    <property type="match status" value="1"/>
</dbReference>
<feature type="region of interest" description="Disordered" evidence="1">
    <location>
        <begin position="77"/>
        <end position="153"/>
    </location>
</feature>
<dbReference type="AlphaFoldDB" id="A0AAD5QAB3"/>
<evidence type="ECO:0000256" key="1">
    <source>
        <dbReference type="SAM" id="MobiDB-lite"/>
    </source>
</evidence>
<gene>
    <name evidence="2" type="ORF">P43SY_003916</name>
</gene>
<protein>
    <submittedName>
        <fullName evidence="2">Uncharacterized protein</fullName>
    </submittedName>
</protein>
<keyword evidence="3" id="KW-1185">Reference proteome</keyword>
<evidence type="ECO:0000313" key="2">
    <source>
        <dbReference type="EMBL" id="KAJ0403819.1"/>
    </source>
</evidence>
<organism evidence="2 3">
    <name type="scientific">Pythium insidiosum</name>
    <name type="common">Pythiosis disease agent</name>
    <dbReference type="NCBI Taxonomy" id="114742"/>
    <lineage>
        <taxon>Eukaryota</taxon>
        <taxon>Sar</taxon>
        <taxon>Stramenopiles</taxon>
        <taxon>Oomycota</taxon>
        <taxon>Peronosporomycetes</taxon>
        <taxon>Pythiales</taxon>
        <taxon>Pythiaceae</taxon>
        <taxon>Pythium</taxon>
    </lineage>
</organism>
<accession>A0AAD5QAB3</accession>
<dbReference type="EMBL" id="JAKCXM010000074">
    <property type="protein sequence ID" value="KAJ0403819.1"/>
    <property type="molecule type" value="Genomic_DNA"/>
</dbReference>
<feature type="compositionally biased region" description="Polar residues" evidence="1">
    <location>
        <begin position="116"/>
        <end position="125"/>
    </location>
</feature>
<dbReference type="Proteomes" id="UP001209570">
    <property type="component" value="Unassembled WGS sequence"/>
</dbReference>
<evidence type="ECO:0000313" key="3">
    <source>
        <dbReference type="Proteomes" id="UP001209570"/>
    </source>
</evidence>